<feature type="region of interest" description="Disordered" evidence="1">
    <location>
        <begin position="1"/>
        <end position="28"/>
    </location>
</feature>
<reference evidence="2" key="1">
    <citation type="submission" date="2018-05" db="EMBL/GenBank/DDBJ databases">
        <authorList>
            <person name="Lanie J.A."/>
            <person name="Ng W.-L."/>
            <person name="Kazmierczak K.M."/>
            <person name="Andrzejewski T.M."/>
            <person name="Davidsen T.M."/>
            <person name="Wayne K.J."/>
            <person name="Tettelin H."/>
            <person name="Glass J.I."/>
            <person name="Rusch D."/>
            <person name="Podicherti R."/>
            <person name="Tsui H.-C.T."/>
            <person name="Winkler M.E."/>
        </authorList>
    </citation>
    <scope>NUCLEOTIDE SEQUENCE</scope>
</reference>
<gene>
    <name evidence="2" type="ORF">METZ01_LOCUS235090</name>
</gene>
<proteinExistence type="predicted"/>
<evidence type="ECO:0000256" key="1">
    <source>
        <dbReference type="SAM" id="MobiDB-lite"/>
    </source>
</evidence>
<feature type="compositionally biased region" description="Polar residues" evidence="1">
    <location>
        <begin position="10"/>
        <end position="28"/>
    </location>
</feature>
<name>A0A382H4L8_9ZZZZ</name>
<evidence type="ECO:0000313" key="2">
    <source>
        <dbReference type="EMBL" id="SVB82236.1"/>
    </source>
</evidence>
<dbReference type="AlphaFoldDB" id="A0A382H4L8"/>
<organism evidence="2">
    <name type="scientific">marine metagenome</name>
    <dbReference type="NCBI Taxonomy" id="408172"/>
    <lineage>
        <taxon>unclassified sequences</taxon>
        <taxon>metagenomes</taxon>
        <taxon>ecological metagenomes</taxon>
    </lineage>
</organism>
<sequence>MFERNPLAVKSSSSTGIGNSEPSGGVAQSQITSMCATGGLTQKQSLRGLLLMHQVRNLRVRGLSFCHIDGVI</sequence>
<dbReference type="EMBL" id="UINC01059150">
    <property type="protein sequence ID" value="SVB82236.1"/>
    <property type="molecule type" value="Genomic_DNA"/>
</dbReference>
<accession>A0A382H4L8</accession>
<protein>
    <submittedName>
        <fullName evidence="2">Uncharacterized protein</fullName>
    </submittedName>
</protein>